<evidence type="ECO:0000313" key="10">
    <source>
        <dbReference type="Proteomes" id="UP001359485"/>
    </source>
</evidence>
<dbReference type="PANTHER" id="PTHR45776">
    <property type="entry name" value="MIP04163P"/>
    <property type="match status" value="1"/>
</dbReference>
<keyword evidence="6" id="KW-0539">Nucleus</keyword>
<dbReference type="Gene3D" id="4.10.280.10">
    <property type="entry name" value="Helix-loop-helix DNA-binding domain"/>
    <property type="match status" value="1"/>
</dbReference>
<keyword evidence="5" id="KW-0804">Transcription</keyword>
<name>A0ABR1BAU7_POLSC</name>
<evidence type="ECO:0000256" key="7">
    <source>
        <dbReference type="SAM" id="Coils"/>
    </source>
</evidence>
<evidence type="ECO:0000256" key="4">
    <source>
        <dbReference type="ARBA" id="ARBA00023125"/>
    </source>
</evidence>
<dbReference type="SMART" id="SM00353">
    <property type="entry name" value="HLH"/>
    <property type="match status" value="1"/>
</dbReference>
<comment type="caution">
    <text evidence="9">The sequence shown here is derived from an EMBL/GenBank/DDBJ whole genome shotgun (WGS) entry which is preliminary data.</text>
</comment>
<evidence type="ECO:0000313" key="9">
    <source>
        <dbReference type="EMBL" id="KAK6640447.1"/>
    </source>
</evidence>
<proteinExistence type="inferred from homology"/>
<feature type="domain" description="BHLH" evidence="8">
    <location>
        <begin position="68"/>
        <end position="127"/>
    </location>
</feature>
<reference evidence="9 10" key="1">
    <citation type="submission" date="2023-09" db="EMBL/GenBank/DDBJ databases">
        <title>Genomes of two closely related lineages of the louse Polyplax serrata with different host specificities.</title>
        <authorList>
            <person name="Martinu J."/>
            <person name="Tarabai H."/>
            <person name="Stefka J."/>
            <person name="Hypsa V."/>
        </authorList>
    </citation>
    <scope>NUCLEOTIDE SEQUENCE [LARGE SCALE GENOMIC DNA]</scope>
    <source>
        <strain evidence="9">98ZLc_SE</strain>
    </source>
</reference>
<comment type="subcellular location">
    <subcellularLocation>
        <location evidence="1">Nucleus</location>
    </subcellularLocation>
</comment>
<protein>
    <recommendedName>
        <fullName evidence="8">BHLH domain-containing protein</fullName>
    </recommendedName>
</protein>
<keyword evidence="7" id="KW-0175">Coiled coil</keyword>
<dbReference type="SUPFAM" id="SSF47459">
    <property type="entry name" value="HLH, helix-loop-helix DNA-binding domain"/>
    <property type="match status" value="1"/>
</dbReference>
<evidence type="ECO:0000259" key="8">
    <source>
        <dbReference type="PROSITE" id="PS50888"/>
    </source>
</evidence>
<dbReference type="PANTHER" id="PTHR45776:SF2">
    <property type="entry name" value="MIP04163P"/>
    <property type="match status" value="1"/>
</dbReference>
<gene>
    <name evidence="9" type="ORF">RUM44_012141</name>
</gene>
<dbReference type="Pfam" id="PF00010">
    <property type="entry name" value="HLH"/>
    <property type="match status" value="1"/>
</dbReference>
<feature type="coiled-coil region" evidence="7">
    <location>
        <begin position="127"/>
        <end position="161"/>
    </location>
</feature>
<dbReference type="PROSITE" id="PS50888">
    <property type="entry name" value="BHLH"/>
    <property type="match status" value="1"/>
</dbReference>
<keyword evidence="4" id="KW-0238">DNA-binding</keyword>
<dbReference type="InterPro" id="IPR036638">
    <property type="entry name" value="HLH_DNA-bd_sf"/>
</dbReference>
<evidence type="ECO:0000256" key="5">
    <source>
        <dbReference type="ARBA" id="ARBA00023163"/>
    </source>
</evidence>
<evidence type="ECO:0000256" key="2">
    <source>
        <dbReference type="ARBA" id="ARBA00008289"/>
    </source>
</evidence>
<dbReference type="Proteomes" id="UP001359485">
    <property type="component" value="Unassembled WGS sequence"/>
</dbReference>
<comment type="similarity">
    <text evidence="2">Belongs to the MiT/TFE family.</text>
</comment>
<keyword evidence="10" id="KW-1185">Reference proteome</keyword>
<sequence length="276" mass="31332">MPVFNVVTRKTKGEDLQDLFSIELSSLPNGSIKLEDTLADDLGDFPSIKQELLTYSDVEIDALAKDRIKKDNHNMIERRRRFNINDRIKELGTLLPKNNDPYYDVVRDIRPNKGTILKSSVDYIKILKTEVERMRDVEAKNQKLEIQNRKLILKIQELELQAKAHSLPMCVSPPWDDDGSKILGSLTKTEPMECKIEEDKASIKLSRSDLRGSSILDDESISSASIKQIEDLIDDDHPVNGDPMLYSTFSPRLTSIGDSDLDEPDIRSFIDLGLDT</sequence>
<evidence type="ECO:0000256" key="1">
    <source>
        <dbReference type="ARBA" id="ARBA00004123"/>
    </source>
</evidence>
<keyword evidence="3" id="KW-0805">Transcription regulation</keyword>
<dbReference type="EMBL" id="JAWJWF010000001">
    <property type="protein sequence ID" value="KAK6640447.1"/>
    <property type="molecule type" value="Genomic_DNA"/>
</dbReference>
<evidence type="ECO:0000256" key="3">
    <source>
        <dbReference type="ARBA" id="ARBA00023015"/>
    </source>
</evidence>
<organism evidence="9 10">
    <name type="scientific">Polyplax serrata</name>
    <name type="common">Common mouse louse</name>
    <dbReference type="NCBI Taxonomy" id="468196"/>
    <lineage>
        <taxon>Eukaryota</taxon>
        <taxon>Metazoa</taxon>
        <taxon>Ecdysozoa</taxon>
        <taxon>Arthropoda</taxon>
        <taxon>Hexapoda</taxon>
        <taxon>Insecta</taxon>
        <taxon>Pterygota</taxon>
        <taxon>Neoptera</taxon>
        <taxon>Paraneoptera</taxon>
        <taxon>Psocodea</taxon>
        <taxon>Troctomorpha</taxon>
        <taxon>Phthiraptera</taxon>
        <taxon>Anoplura</taxon>
        <taxon>Polyplacidae</taxon>
        <taxon>Polyplax</taxon>
    </lineage>
</organism>
<evidence type="ECO:0000256" key="6">
    <source>
        <dbReference type="ARBA" id="ARBA00023242"/>
    </source>
</evidence>
<dbReference type="InterPro" id="IPR011598">
    <property type="entry name" value="bHLH_dom"/>
</dbReference>
<accession>A0ABR1BAU7</accession>